<dbReference type="PANTHER" id="PTHR11806">
    <property type="entry name" value="GLUCOSE INHIBITED DIVISION PROTEIN A"/>
    <property type="match status" value="1"/>
</dbReference>
<feature type="binding site" evidence="10">
    <location>
        <begin position="14"/>
        <end position="19"/>
    </location>
    <ligand>
        <name>FAD</name>
        <dbReference type="ChEBI" id="CHEBI:57692"/>
    </ligand>
</feature>
<dbReference type="InterPro" id="IPR047001">
    <property type="entry name" value="MnmG_C_subdom"/>
</dbReference>
<dbReference type="InterPro" id="IPR040131">
    <property type="entry name" value="MnmG_N"/>
</dbReference>
<evidence type="ECO:0000256" key="7">
    <source>
        <dbReference type="ARBA" id="ARBA00023027"/>
    </source>
</evidence>
<dbReference type="PROSITE" id="PS01281">
    <property type="entry name" value="GIDA_2"/>
    <property type="match status" value="1"/>
</dbReference>
<keyword evidence="10" id="KW-0963">Cytoplasm</keyword>
<dbReference type="GO" id="GO:0005829">
    <property type="term" value="C:cytosol"/>
    <property type="evidence" value="ECO:0007669"/>
    <property type="project" value="TreeGrafter"/>
</dbReference>
<evidence type="ECO:0000256" key="2">
    <source>
        <dbReference type="ARBA" id="ARBA00007653"/>
    </source>
</evidence>
<evidence type="ECO:0000256" key="3">
    <source>
        <dbReference type="ARBA" id="ARBA00020461"/>
    </source>
</evidence>
<dbReference type="NCBIfam" id="TIGR00136">
    <property type="entry name" value="mnmG_gidA"/>
    <property type="match status" value="1"/>
</dbReference>
<sequence length="602" mass="66438">MNQIQNSFDVIVVGGGHAGIEAAYAAANMGSKTALITLDANKIGVAPCNPSVGGVGKGHIVFEISALGGLMPKICSKTYLQARMLNTKKGPAVQGLRLQIDKEAYADLASKIMHNTPNLTVVQAMVDEIIVENNQIRGIKSSDGTIYTANQVVLTTGTFLNGLIHIGDVNFAAGRSGEQAAIKLSNYLTKLNLRMGRLKTGTPPRLDPATIDFSKLERQETEPLTHLFEFDQMDVSSSHDCFIAHTNEKTHKIIFDNLHKSAMYSGNIKGVGPRYCPSIEDKISRFADKQSHHIFVEPETAAYVEVYPSGISTSLPESVQKDFIQSIVGFENAVITKPGYAVEYDFVHPDQLHHSLEVKSIQGLFLAGQINGTTGYEEAAGQGVIAGINAHQKATGKDPFILDRNESYIGVMIDDLVTMGVDEPYRMFTSRAERRLVLRQDNAFLRLTEKGYQLGTVTQELYDKFLQEKHDLEVAIIDLDKRYNNAELVKAAEQEIPMQEIIENLLGYTVSARNALSLFAHIKYREYIKRENREVEKVQQHRQIKLPDMDAILNISGLSTEIKQKIARYKPATVADAMLIPGITPAAISLLVLVSRKPELAK</sequence>
<dbReference type="FunFam" id="3.50.50.60:FF:000002">
    <property type="entry name" value="tRNA uridine 5-carboxymethylaminomethyl modification enzyme MnmG"/>
    <property type="match status" value="1"/>
</dbReference>
<dbReference type="Pfam" id="PF13932">
    <property type="entry name" value="SAM_GIDA_C"/>
    <property type="match status" value="1"/>
</dbReference>
<dbReference type="Pfam" id="PF01134">
    <property type="entry name" value="GIDA"/>
    <property type="match status" value="1"/>
</dbReference>
<keyword evidence="7 10" id="KW-0520">NAD</keyword>
<dbReference type="Proteomes" id="UP000254834">
    <property type="component" value="Chromosome"/>
</dbReference>
<organism evidence="13 14">
    <name type="scientific">Candidatus Chromulinivorax destructor</name>
    <dbReference type="NCBI Taxonomy" id="2066483"/>
    <lineage>
        <taxon>Bacteria</taxon>
        <taxon>Candidatus Babelota</taxon>
        <taxon>Candidatus Babeliae</taxon>
        <taxon>Candidatus Babeliales</taxon>
        <taxon>Candidatus Chromulinivoraceae</taxon>
        <taxon>Candidatus Chromulinivorax</taxon>
    </lineage>
</organism>
<keyword evidence="5 10" id="KW-0819">tRNA processing</keyword>
<evidence type="ECO:0000256" key="9">
    <source>
        <dbReference type="ARBA" id="ARBA00031800"/>
    </source>
</evidence>
<evidence type="ECO:0000256" key="5">
    <source>
        <dbReference type="ARBA" id="ARBA00022694"/>
    </source>
</evidence>
<dbReference type="InterPro" id="IPR026904">
    <property type="entry name" value="MnmG_C"/>
</dbReference>
<dbReference type="GO" id="GO:0002098">
    <property type="term" value="P:tRNA wobble uridine modification"/>
    <property type="evidence" value="ECO:0007669"/>
    <property type="project" value="InterPro"/>
</dbReference>
<dbReference type="SUPFAM" id="SSF51905">
    <property type="entry name" value="FAD/NAD(P)-binding domain"/>
    <property type="match status" value="1"/>
</dbReference>
<dbReference type="InterPro" id="IPR036188">
    <property type="entry name" value="FAD/NAD-bd_sf"/>
</dbReference>
<dbReference type="Gene3D" id="1.10.150.570">
    <property type="entry name" value="GidA associated domain, C-terminal subdomain"/>
    <property type="match status" value="1"/>
</dbReference>
<comment type="caution">
    <text evidence="10">Lacks conserved residue(s) required for the propagation of feature annotation.</text>
</comment>
<comment type="subcellular location">
    <subcellularLocation>
        <location evidence="10">Cytoplasm</location>
    </subcellularLocation>
</comment>
<dbReference type="PANTHER" id="PTHR11806:SF0">
    <property type="entry name" value="PROTEIN MTO1 HOMOLOG, MITOCHONDRIAL"/>
    <property type="match status" value="1"/>
</dbReference>
<comment type="similarity">
    <text evidence="2 10">Belongs to the MnmG family.</text>
</comment>
<keyword evidence="14" id="KW-1185">Reference proteome</keyword>
<dbReference type="KEGG" id="cdes:C0J27_03830"/>
<dbReference type="HAMAP" id="MF_00129">
    <property type="entry name" value="MnmG_GidA"/>
    <property type="match status" value="1"/>
</dbReference>
<keyword evidence="11" id="KW-0812">Transmembrane</keyword>
<accession>A0A345ZD34</accession>
<name>A0A345ZD34_9BACT</name>
<dbReference type="InterPro" id="IPR044920">
    <property type="entry name" value="MnmG_C_subdom_sf"/>
</dbReference>
<keyword evidence="6 10" id="KW-0274">FAD</keyword>
<evidence type="ECO:0000259" key="12">
    <source>
        <dbReference type="SMART" id="SM01228"/>
    </source>
</evidence>
<dbReference type="InterPro" id="IPR020595">
    <property type="entry name" value="MnmG-rel_CS"/>
</dbReference>
<gene>
    <name evidence="10" type="primary">mnmG</name>
    <name evidence="10" type="synonym">gidA</name>
    <name evidence="13" type="ORF">C0J27_03830</name>
</gene>
<dbReference type="GO" id="GO:0050660">
    <property type="term" value="F:flavin adenine dinucleotide binding"/>
    <property type="evidence" value="ECO:0007669"/>
    <property type="project" value="UniProtKB-UniRule"/>
</dbReference>
<evidence type="ECO:0000256" key="8">
    <source>
        <dbReference type="ARBA" id="ARBA00025948"/>
    </source>
</evidence>
<evidence type="ECO:0000256" key="11">
    <source>
        <dbReference type="SAM" id="Phobius"/>
    </source>
</evidence>
<dbReference type="RefSeq" id="WP_115586216.1">
    <property type="nucleotide sequence ID" value="NZ_CP025544.1"/>
</dbReference>
<dbReference type="SMART" id="SM01228">
    <property type="entry name" value="GIDA_assoc_3"/>
    <property type="match status" value="1"/>
</dbReference>
<feature type="binding site" evidence="10">
    <location>
        <begin position="272"/>
        <end position="286"/>
    </location>
    <ligand>
        <name>NAD(+)</name>
        <dbReference type="ChEBI" id="CHEBI:57540"/>
    </ligand>
</feature>
<evidence type="ECO:0000256" key="4">
    <source>
        <dbReference type="ARBA" id="ARBA00022630"/>
    </source>
</evidence>
<dbReference type="InterPro" id="IPR004416">
    <property type="entry name" value="MnmG"/>
</dbReference>
<dbReference type="GO" id="GO:0030488">
    <property type="term" value="P:tRNA methylation"/>
    <property type="evidence" value="ECO:0007669"/>
    <property type="project" value="TreeGrafter"/>
</dbReference>
<reference evidence="13 14" key="1">
    <citation type="submission" date="2017-12" db="EMBL/GenBank/DDBJ databases">
        <title>Chromulinavorax destructans is a abundant pathogen of dominant heterotrophic picoflagllates.</title>
        <authorList>
            <person name="Deeg C.M."/>
            <person name="Zimmer M."/>
            <person name="Suttle C.A."/>
        </authorList>
    </citation>
    <scope>NUCLEOTIDE SEQUENCE [LARGE SCALE GENOMIC DNA]</scope>
    <source>
        <strain evidence="13 14">SeV1</strain>
    </source>
</reference>
<proteinExistence type="inferred from homology"/>
<evidence type="ECO:0000313" key="13">
    <source>
        <dbReference type="EMBL" id="AXK61201.1"/>
    </source>
</evidence>
<comment type="function">
    <text evidence="10">NAD-binding protein involved in the addition of a carboxymethylaminomethyl (cmnm) group at the wobble position (U34) of certain tRNAs, forming tRNA-cmnm(5)s(2)U34.</text>
</comment>
<dbReference type="PROSITE" id="PS01280">
    <property type="entry name" value="GIDA_1"/>
    <property type="match status" value="1"/>
</dbReference>
<evidence type="ECO:0000256" key="1">
    <source>
        <dbReference type="ARBA" id="ARBA00001974"/>
    </source>
</evidence>
<dbReference type="EMBL" id="CP025544">
    <property type="protein sequence ID" value="AXK61201.1"/>
    <property type="molecule type" value="Genomic_DNA"/>
</dbReference>
<keyword evidence="11" id="KW-1133">Transmembrane helix</keyword>
<evidence type="ECO:0000256" key="6">
    <source>
        <dbReference type="ARBA" id="ARBA00022827"/>
    </source>
</evidence>
<dbReference type="OrthoDB" id="9815560at2"/>
<protein>
    <recommendedName>
        <fullName evidence="3 10">tRNA uridine 5-carboxymethylaminomethyl modification enzyme MnmG</fullName>
    </recommendedName>
    <alternativeName>
        <fullName evidence="9 10">Glucose-inhibited division protein A</fullName>
    </alternativeName>
</protein>
<evidence type="ECO:0000256" key="10">
    <source>
        <dbReference type="HAMAP-Rule" id="MF_00129"/>
    </source>
</evidence>
<evidence type="ECO:0000313" key="14">
    <source>
        <dbReference type="Proteomes" id="UP000254834"/>
    </source>
</evidence>
<keyword evidence="11" id="KW-0472">Membrane</keyword>
<comment type="cofactor">
    <cofactor evidence="1 10">
        <name>FAD</name>
        <dbReference type="ChEBI" id="CHEBI:57692"/>
    </cofactor>
</comment>
<dbReference type="Gene3D" id="3.50.50.60">
    <property type="entry name" value="FAD/NAD(P)-binding domain"/>
    <property type="match status" value="2"/>
</dbReference>
<keyword evidence="4 10" id="KW-0285">Flavoprotein</keyword>
<comment type="subunit">
    <text evidence="8 10">Homodimer. Heterotetramer of two MnmE and two MnmG subunits.</text>
</comment>
<dbReference type="InterPro" id="IPR002218">
    <property type="entry name" value="MnmG-rel"/>
</dbReference>
<dbReference type="AlphaFoldDB" id="A0A345ZD34"/>
<feature type="transmembrane region" description="Helical" evidence="11">
    <location>
        <begin position="574"/>
        <end position="594"/>
    </location>
</feature>
<feature type="domain" description="tRNA uridine 5-carboxymethylaminomethyl modification enzyme C-terminal subdomain" evidence="12">
    <location>
        <begin position="522"/>
        <end position="593"/>
    </location>
</feature>